<dbReference type="InterPro" id="IPR036515">
    <property type="entry name" value="Transposase_17_sf"/>
</dbReference>
<sequence>MARPLRIEFAGALYHVTSRGNARQNIFFDDDDYTLFLAVLSDICERSIPKLPRGA</sequence>
<keyword evidence="2" id="KW-1185">Reference proteome</keyword>
<dbReference type="Proteomes" id="UP001231915">
    <property type="component" value="Unassembled WGS sequence"/>
</dbReference>
<protein>
    <recommendedName>
        <fullName evidence="3">Transposase</fullName>
    </recommendedName>
</protein>
<evidence type="ECO:0000313" key="1">
    <source>
        <dbReference type="EMBL" id="MDK2595293.1"/>
    </source>
</evidence>
<accession>A0ABT7EJU4</accession>
<evidence type="ECO:0000313" key="2">
    <source>
        <dbReference type="Proteomes" id="UP001231915"/>
    </source>
</evidence>
<dbReference type="EMBL" id="JASJUT010000003">
    <property type="protein sequence ID" value="MDK2595293.1"/>
    <property type="molecule type" value="Genomic_DNA"/>
</dbReference>
<evidence type="ECO:0008006" key="3">
    <source>
        <dbReference type="Google" id="ProtNLM"/>
    </source>
</evidence>
<dbReference type="RefSeq" id="WP_211010281.1">
    <property type="nucleotide sequence ID" value="NZ_JASJUT010000003.1"/>
</dbReference>
<name>A0ABT7EJU4_9GAMM</name>
<comment type="caution">
    <text evidence="1">The sequence shown here is derived from an EMBL/GenBank/DDBJ whole genome shotgun (WGS) entry which is preliminary data.</text>
</comment>
<proteinExistence type="predicted"/>
<reference evidence="1 2" key="1">
    <citation type="submission" date="2023-05" db="EMBL/GenBank/DDBJ databases">
        <title>Pseudoalteromonas ardens sp. nov., Pseudoalteromonas obscura sp. nov., and Pseudoalteromonas umbrosa sp. nov., isolated from the coral Montipora capitata.</title>
        <authorList>
            <person name="Thomas E.M."/>
            <person name="Smith E.M."/>
            <person name="Papke E."/>
            <person name="Shlafstein M.D."/>
            <person name="Oline D.K."/>
            <person name="Videau P."/>
            <person name="Saw J.H."/>
            <person name="Strangman W.K."/>
            <person name="Ushijima B."/>
        </authorList>
    </citation>
    <scope>NUCLEOTIDE SEQUENCE [LARGE SCALE GENOMIC DNA]</scope>
    <source>
        <strain evidence="1 2">P94</strain>
    </source>
</reference>
<gene>
    <name evidence="1" type="ORF">QNM18_09585</name>
</gene>
<organism evidence="1 2">
    <name type="scientific">Pseudoalteromonas obscura</name>
    <dbReference type="NCBI Taxonomy" id="3048491"/>
    <lineage>
        <taxon>Bacteria</taxon>
        <taxon>Pseudomonadati</taxon>
        <taxon>Pseudomonadota</taxon>
        <taxon>Gammaproteobacteria</taxon>
        <taxon>Alteromonadales</taxon>
        <taxon>Pseudoalteromonadaceae</taxon>
        <taxon>Pseudoalteromonas</taxon>
    </lineage>
</organism>
<dbReference type="Gene3D" id="3.30.70.1290">
    <property type="entry name" value="Transposase IS200-like"/>
    <property type="match status" value="1"/>
</dbReference>
<dbReference type="SUPFAM" id="SSF143422">
    <property type="entry name" value="Transposase IS200-like"/>
    <property type="match status" value="1"/>
</dbReference>